<evidence type="ECO:0000313" key="8">
    <source>
        <dbReference type="EMBL" id="WZH42995.1"/>
    </source>
</evidence>
<dbReference type="InterPro" id="IPR041679">
    <property type="entry name" value="DNA2/NAM7-like_C"/>
</dbReference>
<dbReference type="Proteomes" id="UP001489902">
    <property type="component" value="Chromosome 2"/>
</dbReference>
<dbReference type="Pfam" id="PF13086">
    <property type="entry name" value="AAA_11"/>
    <property type="match status" value="1"/>
</dbReference>
<dbReference type="EMBL" id="CP151261">
    <property type="protein sequence ID" value="WZH42995.1"/>
    <property type="molecule type" value="Genomic_DNA"/>
</dbReference>
<dbReference type="SUPFAM" id="SSF52540">
    <property type="entry name" value="P-loop containing nucleoside triphosphate hydrolases"/>
    <property type="match status" value="1"/>
</dbReference>
<feature type="domain" description="DNA2/NAM7 helicase helicase" evidence="6">
    <location>
        <begin position="349"/>
        <end position="431"/>
    </location>
</feature>
<dbReference type="Gene3D" id="3.40.50.300">
    <property type="entry name" value="P-loop containing nucleotide triphosphate hydrolases"/>
    <property type="match status" value="2"/>
</dbReference>
<keyword evidence="5" id="KW-0067">ATP-binding</keyword>
<dbReference type="InterPro" id="IPR041677">
    <property type="entry name" value="DNA2/NAM7_AAA_11"/>
</dbReference>
<evidence type="ECO:0000256" key="4">
    <source>
        <dbReference type="ARBA" id="ARBA00022806"/>
    </source>
</evidence>
<evidence type="ECO:0000256" key="5">
    <source>
        <dbReference type="ARBA" id="ARBA00022840"/>
    </source>
</evidence>
<organism evidence="8 9">
    <name type="scientific">Fusarium acuminatum</name>
    <dbReference type="NCBI Taxonomy" id="5515"/>
    <lineage>
        <taxon>Eukaryota</taxon>
        <taxon>Fungi</taxon>
        <taxon>Dikarya</taxon>
        <taxon>Ascomycota</taxon>
        <taxon>Pezizomycotina</taxon>
        <taxon>Sordariomycetes</taxon>
        <taxon>Hypocreomycetidae</taxon>
        <taxon>Hypocreales</taxon>
        <taxon>Nectriaceae</taxon>
        <taxon>Fusarium</taxon>
        <taxon>Fusarium tricinctum species complex</taxon>
    </lineage>
</organism>
<dbReference type="PANTHER" id="PTHR43788">
    <property type="entry name" value="DNA2/NAM7 HELICASE FAMILY MEMBER"/>
    <property type="match status" value="1"/>
</dbReference>
<dbReference type="InterPro" id="IPR050534">
    <property type="entry name" value="Coronavir_polyprotein_1ab"/>
</dbReference>
<protein>
    <recommendedName>
        <fullName evidence="10">DNA2/NAM7 helicase-like C-terminal domain-containing protein</fullName>
    </recommendedName>
</protein>
<evidence type="ECO:0000256" key="1">
    <source>
        <dbReference type="ARBA" id="ARBA00007913"/>
    </source>
</evidence>
<evidence type="ECO:0000259" key="7">
    <source>
        <dbReference type="Pfam" id="PF13087"/>
    </source>
</evidence>
<dbReference type="InterPro" id="IPR027417">
    <property type="entry name" value="P-loop_NTPase"/>
</dbReference>
<dbReference type="Pfam" id="PF13087">
    <property type="entry name" value="AAA_12"/>
    <property type="match status" value="1"/>
</dbReference>
<dbReference type="PANTHER" id="PTHR43788:SF8">
    <property type="entry name" value="DNA-BINDING PROTEIN SMUBP-2"/>
    <property type="match status" value="1"/>
</dbReference>
<name>A0ABZ2WRE4_9HYPO</name>
<proteinExistence type="inferred from homology"/>
<accession>A0ABZ2WRE4</accession>
<evidence type="ECO:0000313" key="9">
    <source>
        <dbReference type="Proteomes" id="UP001489902"/>
    </source>
</evidence>
<keyword evidence="3" id="KW-0378">Hydrolase</keyword>
<dbReference type="InterPro" id="IPR047187">
    <property type="entry name" value="SF1_C_Upf1"/>
</dbReference>
<comment type="similarity">
    <text evidence="1">Belongs to the DNA2/NAM7 helicase family.</text>
</comment>
<reference evidence="8 9" key="1">
    <citation type="submission" date="2024-04" db="EMBL/GenBank/DDBJ databases">
        <title>Complete genome sequence of Fusarium acuminatum.</title>
        <authorList>
            <person name="Lan B."/>
        </authorList>
    </citation>
    <scope>NUCLEOTIDE SEQUENCE [LARGE SCALE GENOMIC DNA]</scope>
    <source>
        <strain evidence="8">1A</strain>
    </source>
</reference>
<gene>
    <name evidence="8" type="ORF">QYS62_003996</name>
</gene>
<evidence type="ECO:0000259" key="6">
    <source>
        <dbReference type="Pfam" id="PF13086"/>
    </source>
</evidence>
<evidence type="ECO:0008006" key="10">
    <source>
        <dbReference type="Google" id="ProtNLM"/>
    </source>
</evidence>
<feature type="domain" description="DNA2/NAM7 helicase-like C-terminal" evidence="7">
    <location>
        <begin position="467"/>
        <end position="670"/>
    </location>
</feature>
<evidence type="ECO:0000256" key="2">
    <source>
        <dbReference type="ARBA" id="ARBA00022741"/>
    </source>
</evidence>
<keyword evidence="2" id="KW-0547">Nucleotide-binding</keyword>
<keyword evidence="4" id="KW-0347">Helicase</keyword>
<evidence type="ECO:0000256" key="3">
    <source>
        <dbReference type="ARBA" id="ARBA00022801"/>
    </source>
</evidence>
<sequence>MTIRFMNRAPKAHGESSWEAKHLSYGLTKHLKDVDITDRIPLGLIQPPKGQPGHDLSPIHHDEYPGVEEDAERDSVRLCFQRNLSGEKNRVDAVNRLSKQPWPCAIDDNLSAHRKQAIFNTLLVGQGIWASSHLGLNMEFPPLDLFQDVPVEVQDACLELVFEDDRDRARQYFSKLHFGFGLVSGPPGSGKSNLASVLTILMCYNKSIKRVYVSAASNEATTNILNRMDGIATDITHKLTGQFSGLMLVRGFSHRDEVKNCLDALSGISFEDDAVWNPTSWRFKLSLCWWTLRALRSSIVPPLTSDDNQELWELHQQLNALSAPGPVPKNAVSGFEPLVKIAQGTASTIPKAHSKKLSQLMKLVLDCANVVATTPAASNSKMYKSYNAEKARAVVFDEAATMFLSDGLMVFGNTPRPMIAIGDPKQLAPVLPTEVEMLHDKRDKREVQDREEFKFPTNRFAKFAKLSWLTHFIHLGWPVFHLYTQHRMVKGLFDMSIDTVYRDIKPQFKYSPLCELANFPIAVRVEEYMNINYHIPSCTAGRLQPIFFDCKDCPSCNFPNKASRLNPRQADCMAKFLIKMISDLSLDPADIAILTPYVANRGAIRKRFFKDDVLRKIQCSTFDGFQGREAQVVLVSLCVDRKTGPSFVGNPRKLNVALTRQRSSLLIFGDLNMNEYEFREKQEAESKNEGSDHFDHTLFRTIFRMISDTRRIVTLHGDLKIDLSVYKERLKSSSEFQ</sequence>
<dbReference type="CDD" id="cd18808">
    <property type="entry name" value="SF1_C_Upf1"/>
    <property type="match status" value="1"/>
</dbReference>
<keyword evidence="9" id="KW-1185">Reference proteome</keyword>